<evidence type="ECO:0000256" key="3">
    <source>
        <dbReference type="ARBA" id="ARBA00022801"/>
    </source>
</evidence>
<dbReference type="EMBL" id="CP000254">
    <property type="protein sequence ID" value="ABD40203.1"/>
    <property type="molecule type" value="Genomic_DNA"/>
</dbReference>
<protein>
    <submittedName>
        <fullName evidence="9">Exodeoxyribonuclease III (Xth)</fullName>
        <ecNumber evidence="9">4.2.99.18</ecNumber>
    </submittedName>
</protein>
<dbReference type="InterPro" id="IPR036691">
    <property type="entry name" value="Endo/exonu/phosph_ase_sf"/>
</dbReference>
<dbReference type="GO" id="GO:0006284">
    <property type="term" value="P:base-excision repair"/>
    <property type="evidence" value="ECO:0007669"/>
    <property type="project" value="TreeGrafter"/>
</dbReference>
<dbReference type="AlphaFoldDB" id="Q2FR27"/>
<sequence>MKTYTLYSWNVNGLRAISSKEVLPGVLFPGLPAHENIDILCIQETKADAHSLKPDITRIPDYFFYINPAERKGYSGVAMYSRTEPESIELGGLSPEFDSEGRIITARFPEFVLMNVYFPNGGASDERLAFKLRFYDAFLEKIKTMDAAGERIIFCGDVNTAHKPIDLARPKENELVSGFLPIEREWIDRVIAAGFYDSFRLFSDEGNQYSWWDYKSRARTRNVGWRIDYFFVNTAAKPFITGAGIRNDIMGSDHCPVTLTLEFP</sequence>
<dbReference type="RefSeq" id="WP_011447491.1">
    <property type="nucleotide sequence ID" value="NC_007796.1"/>
</dbReference>
<gene>
    <name evidence="9" type="ordered locus">Mhun_0441</name>
</gene>
<organism evidence="9 10">
    <name type="scientific">Methanospirillum hungatei JF-1 (strain ATCC 27890 / DSM 864 / NBRC 100397 / JF-1)</name>
    <dbReference type="NCBI Taxonomy" id="323259"/>
    <lineage>
        <taxon>Archaea</taxon>
        <taxon>Methanobacteriati</taxon>
        <taxon>Methanobacteriota</taxon>
        <taxon>Stenosarchaea group</taxon>
        <taxon>Methanomicrobia</taxon>
        <taxon>Methanomicrobiales</taxon>
        <taxon>Methanospirillaceae</taxon>
        <taxon>Methanospirillum</taxon>
    </lineage>
</organism>
<evidence type="ECO:0000313" key="10">
    <source>
        <dbReference type="Proteomes" id="UP000001941"/>
    </source>
</evidence>
<dbReference type="HOGENOM" id="CLU_027539_1_3_2"/>
<feature type="site" description="Transition state stabilizer" evidence="7">
    <location>
        <position position="159"/>
    </location>
</feature>
<feature type="binding site" evidence="6">
    <location>
        <position position="254"/>
    </location>
    <ligand>
        <name>Mg(2+)</name>
        <dbReference type="ChEBI" id="CHEBI:18420"/>
        <label>1</label>
    </ligand>
</feature>
<dbReference type="Pfam" id="PF03372">
    <property type="entry name" value="Exo_endo_phos"/>
    <property type="match status" value="1"/>
</dbReference>
<dbReference type="GO" id="GO:0008081">
    <property type="term" value="F:phosphoric diester hydrolase activity"/>
    <property type="evidence" value="ECO:0007669"/>
    <property type="project" value="TreeGrafter"/>
</dbReference>
<evidence type="ECO:0000256" key="2">
    <source>
        <dbReference type="ARBA" id="ARBA00022723"/>
    </source>
</evidence>
<comment type="similarity">
    <text evidence="1">Belongs to the DNA repair enzymes AP/ExoA family.</text>
</comment>
<dbReference type="STRING" id="323259.Mhun_0441"/>
<dbReference type="InterPro" id="IPR005135">
    <property type="entry name" value="Endo/exonuclease/phosphatase"/>
</dbReference>
<keyword evidence="9" id="KW-0456">Lyase</keyword>
<evidence type="ECO:0000256" key="6">
    <source>
        <dbReference type="PIRSR" id="PIRSR604808-2"/>
    </source>
</evidence>
<dbReference type="Gene3D" id="3.60.10.10">
    <property type="entry name" value="Endonuclease/exonuclease/phosphatase"/>
    <property type="match status" value="1"/>
</dbReference>
<dbReference type="GO" id="GO:0046872">
    <property type="term" value="F:metal ion binding"/>
    <property type="evidence" value="ECO:0007669"/>
    <property type="project" value="UniProtKB-KW"/>
</dbReference>
<name>Q2FR27_METHJ</name>
<keyword evidence="3" id="KW-0378">Hydrolase</keyword>
<feature type="binding site" evidence="6">
    <location>
        <position position="44"/>
    </location>
    <ligand>
        <name>Mg(2+)</name>
        <dbReference type="ChEBI" id="CHEBI:18420"/>
        <label>1</label>
    </ligand>
</feature>
<dbReference type="GO" id="GO:0008311">
    <property type="term" value="F:double-stranded DNA 3'-5' DNA exonuclease activity"/>
    <property type="evidence" value="ECO:0007669"/>
    <property type="project" value="TreeGrafter"/>
</dbReference>
<dbReference type="NCBIfam" id="TIGR00195">
    <property type="entry name" value="exoDNase_III"/>
    <property type="match status" value="1"/>
</dbReference>
<proteinExistence type="inferred from homology"/>
<feature type="site" description="Important for catalytic activity" evidence="7">
    <location>
        <position position="228"/>
    </location>
</feature>
<keyword evidence="6" id="KW-0464">Manganese</keyword>
<comment type="cofactor">
    <cofactor evidence="6">
        <name>Mg(2+)</name>
        <dbReference type="ChEBI" id="CHEBI:18420"/>
    </cofactor>
    <cofactor evidence="6">
        <name>Mn(2+)</name>
        <dbReference type="ChEBI" id="CHEBI:29035"/>
    </cofactor>
    <text evidence="6">Probably binds two magnesium or manganese ions per subunit.</text>
</comment>
<feature type="active site" evidence="5">
    <location>
        <position position="117"/>
    </location>
</feature>
<dbReference type="EnsemblBacteria" id="ABD40203">
    <property type="protein sequence ID" value="ABD40203"/>
    <property type="gene ID" value="Mhun_0441"/>
</dbReference>
<feature type="binding site" evidence="6">
    <location>
        <position position="253"/>
    </location>
    <ligand>
        <name>Mg(2+)</name>
        <dbReference type="ChEBI" id="CHEBI:18420"/>
        <label>1</label>
    </ligand>
</feature>
<feature type="active site" description="Proton acceptor" evidence="5">
    <location>
        <position position="254"/>
    </location>
</feature>
<dbReference type="GeneID" id="3924668"/>
<evidence type="ECO:0000256" key="1">
    <source>
        <dbReference type="ARBA" id="ARBA00007092"/>
    </source>
</evidence>
<dbReference type="InterPro" id="IPR004808">
    <property type="entry name" value="AP_endonuc_1"/>
</dbReference>
<reference evidence="10" key="1">
    <citation type="journal article" date="2016" name="Stand. Genomic Sci.">
        <title>Complete genome sequence of Methanospirillum hungatei type strain JF1.</title>
        <authorList>
            <person name="Gunsalus R.P."/>
            <person name="Cook L.E."/>
            <person name="Crable B."/>
            <person name="Rohlin L."/>
            <person name="McDonald E."/>
            <person name="Mouttaki H."/>
            <person name="Sieber J.R."/>
            <person name="Poweleit N."/>
            <person name="Zhou H."/>
            <person name="Lapidus A.L."/>
            <person name="Daligault H.E."/>
            <person name="Land M."/>
            <person name="Gilna P."/>
            <person name="Ivanova N."/>
            <person name="Kyrpides N."/>
            <person name="Culley D.E."/>
            <person name="McInerney M.J."/>
        </authorList>
    </citation>
    <scope>NUCLEOTIDE SEQUENCE [LARGE SCALE GENOMIC DNA]</scope>
    <source>
        <strain evidence="10">ATCC 27890 / DSM 864 / NBRC 100397 / JF-1</strain>
    </source>
</reference>
<feature type="binding site" evidence="6">
    <location>
        <position position="159"/>
    </location>
    <ligand>
        <name>Mg(2+)</name>
        <dbReference type="ChEBI" id="CHEBI:18420"/>
        <label>1</label>
    </ligand>
</feature>
<dbReference type="GO" id="GO:0140078">
    <property type="term" value="F:class I DNA-(apurinic or apyrimidinic site) endonuclease activity"/>
    <property type="evidence" value="ECO:0007669"/>
    <property type="project" value="UniProtKB-EC"/>
</dbReference>
<keyword evidence="2 6" id="KW-0479">Metal-binding</keyword>
<dbReference type="EC" id="4.2.99.18" evidence="9"/>
<keyword evidence="10" id="KW-1185">Reference proteome</keyword>
<dbReference type="PROSITE" id="PS51435">
    <property type="entry name" value="AP_NUCLEASE_F1_4"/>
    <property type="match status" value="1"/>
</dbReference>
<keyword evidence="4 6" id="KW-0460">Magnesium</keyword>
<dbReference type="PANTHER" id="PTHR22748:SF6">
    <property type="entry name" value="DNA-(APURINIC OR APYRIMIDINIC SITE) ENDONUCLEASE"/>
    <property type="match status" value="1"/>
</dbReference>
<accession>Q2FR27</accession>
<evidence type="ECO:0000313" key="9">
    <source>
        <dbReference type="EMBL" id="ABD40203.1"/>
    </source>
</evidence>
<dbReference type="Proteomes" id="UP000001941">
    <property type="component" value="Chromosome"/>
</dbReference>
<evidence type="ECO:0000256" key="7">
    <source>
        <dbReference type="PIRSR" id="PIRSR604808-3"/>
    </source>
</evidence>
<feature type="binding site" evidence="6">
    <location>
        <position position="10"/>
    </location>
    <ligand>
        <name>Mg(2+)</name>
        <dbReference type="ChEBI" id="CHEBI:18420"/>
        <label>1</label>
    </ligand>
</feature>
<dbReference type="eggNOG" id="arCOG02207">
    <property type="taxonomic scope" value="Archaea"/>
</dbReference>
<feature type="binding site" evidence="6">
    <location>
        <position position="157"/>
    </location>
    <ligand>
        <name>Mg(2+)</name>
        <dbReference type="ChEBI" id="CHEBI:18420"/>
        <label>1</label>
    </ligand>
</feature>
<dbReference type="NCBIfam" id="TIGR00633">
    <property type="entry name" value="xth"/>
    <property type="match status" value="1"/>
</dbReference>
<dbReference type="CDD" id="cd09085">
    <property type="entry name" value="Mth212-like_AP-endo"/>
    <property type="match status" value="1"/>
</dbReference>
<dbReference type="KEGG" id="mhu:Mhun_0441"/>
<dbReference type="InParanoid" id="Q2FR27"/>
<feature type="site" description="Interaction with DNA substrate" evidence="7">
    <location>
        <position position="254"/>
    </location>
</feature>
<feature type="domain" description="Endonuclease/exonuclease/phosphatase" evidence="8">
    <location>
        <begin position="8"/>
        <end position="254"/>
    </location>
</feature>
<dbReference type="PANTHER" id="PTHR22748">
    <property type="entry name" value="AP ENDONUCLEASE"/>
    <property type="match status" value="1"/>
</dbReference>
<evidence type="ECO:0000256" key="5">
    <source>
        <dbReference type="PIRSR" id="PIRSR604808-1"/>
    </source>
</evidence>
<evidence type="ECO:0000259" key="8">
    <source>
        <dbReference type="Pfam" id="PF03372"/>
    </source>
</evidence>
<dbReference type="OrthoDB" id="146626at2157"/>
<dbReference type="SUPFAM" id="SSF56219">
    <property type="entry name" value="DNase I-like"/>
    <property type="match status" value="1"/>
</dbReference>
<evidence type="ECO:0000256" key="4">
    <source>
        <dbReference type="ARBA" id="ARBA00022842"/>
    </source>
</evidence>
<feature type="active site" description="Proton donor/acceptor" evidence="5">
    <location>
        <position position="157"/>
    </location>
</feature>